<evidence type="ECO:0000313" key="5">
    <source>
        <dbReference type="EMBL" id="ROR32344.1"/>
    </source>
</evidence>
<keyword evidence="3" id="KW-0804">Transcription</keyword>
<keyword evidence="1" id="KW-0805">Transcription regulation</keyword>
<dbReference type="CDD" id="cd04785">
    <property type="entry name" value="HTH_CadR-PbrR-like"/>
    <property type="match status" value="1"/>
</dbReference>
<dbReference type="PROSITE" id="PS50937">
    <property type="entry name" value="HTH_MERR_2"/>
    <property type="match status" value="1"/>
</dbReference>
<keyword evidence="2" id="KW-0238">DNA-binding</keyword>
<proteinExistence type="predicted"/>
<evidence type="ECO:0000313" key="6">
    <source>
        <dbReference type="Proteomes" id="UP000276634"/>
    </source>
</evidence>
<keyword evidence="6" id="KW-1185">Reference proteome</keyword>
<dbReference type="AlphaFoldDB" id="A0A3N1Y0I0"/>
<protein>
    <submittedName>
        <fullName evidence="5">MerR family mercuric resistance operon transcriptional regulator</fullName>
    </submittedName>
</protein>
<dbReference type="InterPro" id="IPR015358">
    <property type="entry name" value="Tscrpt_reg_MerR_DNA-bd"/>
</dbReference>
<reference evidence="5 6" key="1">
    <citation type="submission" date="2018-11" db="EMBL/GenBank/DDBJ databases">
        <title>Genomic Encyclopedia of Type Strains, Phase IV (KMG-IV): sequencing the most valuable type-strain genomes for metagenomic binning, comparative biology and taxonomic classification.</title>
        <authorList>
            <person name="Goeker M."/>
        </authorList>
    </citation>
    <scope>NUCLEOTIDE SEQUENCE [LARGE SCALE GENOMIC DNA]</scope>
    <source>
        <strain evidence="5 6">DSM 100275</strain>
    </source>
</reference>
<dbReference type="Gene3D" id="1.10.1660.10">
    <property type="match status" value="1"/>
</dbReference>
<sequence>MGADPRGLLSIGALGRATGVRVETIRYYERLGLLAPRSRTEGGHRLYDAAARARLTFIRRARELGFSLDEIRGLLAIADEARPDCAAVQALAERHLHDVRRRIADLRRMETVLDAMLAQCRAGRSPACPLIEALAHASGGPRDEAG</sequence>
<organism evidence="5 6">
    <name type="scientific">Inmirania thermothiophila</name>
    <dbReference type="NCBI Taxonomy" id="1750597"/>
    <lineage>
        <taxon>Bacteria</taxon>
        <taxon>Pseudomonadati</taxon>
        <taxon>Pseudomonadota</taxon>
        <taxon>Gammaproteobacteria</taxon>
        <taxon>Chromatiales</taxon>
        <taxon>Ectothiorhodospiraceae</taxon>
        <taxon>Inmirania</taxon>
    </lineage>
</organism>
<evidence type="ECO:0000256" key="3">
    <source>
        <dbReference type="ARBA" id="ARBA00023163"/>
    </source>
</evidence>
<dbReference type="Pfam" id="PF00376">
    <property type="entry name" value="MerR"/>
    <property type="match status" value="1"/>
</dbReference>
<dbReference type="OrthoDB" id="9808480at2"/>
<comment type="caution">
    <text evidence="5">The sequence shown here is derived from an EMBL/GenBank/DDBJ whole genome shotgun (WGS) entry which is preliminary data.</text>
</comment>
<dbReference type="InterPro" id="IPR009061">
    <property type="entry name" value="DNA-bd_dom_put_sf"/>
</dbReference>
<dbReference type="InterPro" id="IPR047057">
    <property type="entry name" value="MerR_fam"/>
</dbReference>
<gene>
    <name evidence="5" type="ORF">EDC57_1542</name>
</gene>
<name>A0A3N1Y0I0_9GAMM</name>
<accession>A0A3N1Y0I0</accession>
<evidence type="ECO:0000256" key="1">
    <source>
        <dbReference type="ARBA" id="ARBA00023015"/>
    </source>
</evidence>
<dbReference type="Proteomes" id="UP000276634">
    <property type="component" value="Unassembled WGS sequence"/>
</dbReference>
<dbReference type="EMBL" id="RJVI01000002">
    <property type="protein sequence ID" value="ROR32344.1"/>
    <property type="molecule type" value="Genomic_DNA"/>
</dbReference>
<dbReference type="RefSeq" id="WP_123401292.1">
    <property type="nucleotide sequence ID" value="NZ_RJVI01000002.1"/>
</dbReference>
<dbReference type="PANTHER" id="PTHR30204:SF92">
    <property type="entry name" value="HTH-TYPE TRANSCRIPTIONAL REGULATOR ZNTR"/>
    <property type="match status" value="1"/>
</dbReference>
<dbReference type="PRINTS" id="PR00040">
    <property type="entry name" value="HTHMERR"/>
</dbReference>
<dbReference type="InterPro" id="IPR000551">
    <property type="entry name" value="MerR-type_HTH_dom"/>
</dbReference>
<evidence type="ECO:0000259" key="4">
    <source>
        <dbReference type="PROSITE" id="PS50937"/>
    </source>
</evidence>
<feature type="domain" description="HTH merR-type" evidence="4">
    <location>
        <begin position="8"/>
        <end position="77"/>
    </location>
</feature>
<dbReference type="GO" id="GO:0003700">
    <property type="term" value="F:DNA-binding transcription factor activity"/>
    <property type="evidence" value="ECO:0007669"/>
    <property type="project" value="InterPro"/>
</dbReference>
<dbReference type="SMART" id="SM00422">
    <property type="entry name" value="HTH_MERR"/>
    <property type="match status" value="1"/>
</dbReference>
<dbReference type="PANTHER" id="PTHR30204">
    <property type="entry name" value="REDOX-CYCLING DRUG-SENSING TRANSCRIPTIONAL ACTIVATOR SOXR"/>
    <property type="match status" value="1"/>
</dbReference>
<dbReference type="Pfam" id="PF09278">
    <property type="entry name" value="MerR-DNA-bind"/>
    <property type="match status" value="1"/>
</dbReference>
<evidence type="ECO:0000256" key="2">
    <source>
        <dbReference type="ARBA" id="ARBA00023125"/>
    </source>
</evidence>
<dbReference type="SUPFAM" id="SSF46955">
    <property type="entry name" value="Putative DNA-binding domain"/>
    <property type="match status" value="1"/>
</dbReference>
<dbReference type="GO" id="GO:0003677">
    <property type="term" value="F:DNA binding"/>
    <property type="evidence" value="ECO:0007669"/>
    <property type="project" value="UniProtKB-KW"/>
</dbReference>